<name>A0A9J6AUS2_SOLCO</name>
<dbReference type="EMBL" id="JACXVP010000001">
    <property type="protein sequence ID" value="KAG5628317.1"/>
    <property type="molecule type" value="Genomic_DNA"/>
</dbReference>
<dbReference type="PANTHER" id="PTHR24009:SF31">
    <property type="entry name" value="ZINC FINGER CCCH DOMAIN-CONTAINING PROTEIN 53-LIKE ISOFORM X1"/>
    <property type="match status" value="1"/>
</dbReference>
<dbReference type="GO" id="GO:0008270">
    <property type="term" value="F:zinc ion binding"/>
    <property type="evidence" value="ECO:0007669"/>
    <property type="project" value="UniProtKB-KW"/>
</dbReference>
<gene>
    <name evidence="7" type="ORF">H5410_000034</name>
</gene>
<feature type="domain" description="AtC3H46-like PABC-like" evidence="6">
    <location>
        <begin position="1"/>
        <end position="44"/>
    </location>
</feature>
<dbReference type="AlphaFoldDB" id="A0A9J6AUS2"/>
<dbReference type="InterPro" id="IPR056276">
    <property type="entry name" value="AtC3H46-like_PABC-like"/>
</dbReference>
<evidence type="ECO:0000259" key="6">
    <source>
        <dbReference type="Pfam" id="PF23182"/>
    </source>
</evidence>
<evidence type="ECO:0000256" key="2">
    <source>
        <dbReference type="ARBA" id="ARBA00022771"/>
    </source>
</evidence>
<protein>
    <recommendedName>
        <fullName evidence="6">AtC3H46-like PABC-like domain-containing protein</fullName>
    </recommendedName>
</protein>
<evidence type="ECO:0000256" key="1">
    <source>
        <dbReference type="ARBA" id="ARBA00022723"/>
    </source>
</evidence>
<keyword evidence="5" id="KW-0238">DNA-binding</keyword>
<evidence type="ECO:0000313" key="8">
    <source>
        <dbReference type="Proteomes" id="UP000824120"/>
    </source>
</evidence>
<evidence type="ECO:0000313" key="7">
    <source>
        <dbReference type="EMBL" id="KAG5628317.1"/>
    </source>
</evidence>
<sequence>MDSYESTKTVLSRIQSWDPENASKIKGYLLKQNQGDEEMIRLGLLSNCSSAPSTPPFSSVSNANKFNPFPQSSPRIMIPNNGFHSSPPSSPWSGGHCREFAAASQLMASGDAEPPVSSISLLVSTQLVFTVGLGERHRLVYSMKAAVFLNIGVGIFDIGKGNDICQQENQWMRK</sequence>
<keyword evidence="1" id="KW-0479">Metal-binding</keyword>
<accession>A0A9J6AUS2</accession>
<evidence type="ECO:0000256" key="5">
    <source>
        <dbReference type="ARBA" id="ARBA00023125"/>
    </source>
</evidence>
<dbReference type="GO" id="GO:0003677">
    <property type="term" value="F:DNA binding"/>
    <property type="evidence" value="ECO:0007669"/>
    <property type="project" value="UniProtKB-KW"/>
</dbReference>
<evidence type="ECO:0000256" key="4">
    <source>
        <dbReference type="ARBA" id="ARBA00022884"/>
    </source>
</evidence>
<dbReference type="Pfam" id="PF23182">
    <property type="entry name" value="PABC_AtC3H46"/>
    <property type="match status" value="1"/>
</dbReference>
<dbReference type="GO" id="GO:0003723">
    <property type="term" value="F:RNA binding"/>
    <property type="evidence" value="ECO:0007669"/>
    <property type="project" value="UniProtKB-KW"/>
</dbReference>
<keyword evidence="4" id="KW-0694">RNA-binding</keyword>
<dbReference type="Proteomes" id="UP000824120">
    <property type="component" value="Chromosome 1"/>
</dbReference>
<dbReference type="OrthoDB" id="670110at2759"/>
<keyword evidence="3" id="KW-0862">Zinc</keyword>
<dbReference type="PANTHER" id="PTHR24009">
    <property type="entry name" value="RNA-BINDING (RRM/RBD/RNP MOTIFS)"/>
    <property type="match status" value="1"/>
</dbReference>
<organism evidence="7 8">
    <name type="scientific">Solanum commersonii</name>
    <name type="common">Commerson's wild potato</name>
    <name type="synonym">Commerson's nightshade</name>
    <dbReference type="NCBI Taxonomy" id="4109"/>
    <lineage>
        <taxon>Eukaryota</taxon>
        <taxon>Viridiplantae</taxon>
        <taxon>Streptophyta</taxon>
        <taxon>Embryophyta</taxon>
        <taxon>Tracheophyta</taxon>
        <taxon>Spermatophyta</taxon>
        <taxon>Magnoliopsida</taxon>
        <taxon>eudicotyledons</taxon>
        <taxon>Gunneridae</taxon>
        <taxon>Pentapetalae</taxon>
        <taxon>asterids</taxon>
        <taxon>lamiids</taxon>
        <taxon>Solanales</taxon>
        <taxon>Solanaceae</taxon>
        <taxon>Solanoideae</taxon>
        <taxon>Solaneae</taxon>
        <taxon>Solanum</taxon>
    </lineage>
</organism>
<reference evidence="7 8" key="1">
    <citation type="submission" date="2020-09" db="EMBL/GenBank/DDBJ databases">
        <title>De no assembly of potato wild relative species, Solanum commersonii.</title>
        <authorList>
            <person name="Cho K."/>
        </authorList>
    </citation>
    <scope>NUCLEOTIDE SEQUENCE [LARGE SCALE GENOMIC DNA]</scope>
    <source>
        <strain evidence="7">LZ3.2</strain>
        <tissue evidence="7">Leaf</tissue>
    </source>
</reference>
<comment type="caution">
    <text evidence="7">The sequence shown here is derived from an EMBL/GenBank/DDBJ whole genome shotgun (WGS) entry which is preliminary data.</text>
</comment>
<evidence type="ECO:0000256" key="3">
    <source>
        <dbReference type="ARBA" id="ARBA00022833"/>
    </source>
</evidence>
<keyword evidence="2" id="KW-0863">Zinc-finger</keyword>
<proteinExistence type="predicted"/>
<keyword evidence="8" id="KW-1185">Reference proteome</keyword>